<feature type="signal peptide" evidence="1">
    <location>
        <begin position="1"/>
        <end position="20"/>
    </location>
</feature>
<feature type="chain" id="PRO_5042995406" description="Conjugal transfer protein TraI" evidence="1">
    <location>
        <begin position="21"/>
        <end position="181"/>
    </location>
</feature>
<dbReference type="EMBL" id="WXXV01000026">
    <property type="protein sequence ID" value="MBE7696177.1"/>
    <property type="molecule type" value="Genomic_DNA"/>
</dbReference>
<reference evidence="2 3" key="1">
    <citation type="journal article" date="2020" name="Int. J. Syst. Evol. Microbiol.">
        <title>Tenacibaculum piscium sp. nov., isolated from skin ulcers of sea-farmed fish, and description of Tenacibaculum finnmarkense sp. nov. with subdivision into genomovars finnmarkense and ulcerans.</title>
        <authorList>
            <person name="Olsen A.B."/>
            <person name="Spilsberg B."/>
            <person name="Nilsen H.K."/>
            <person name="Lagesen K."/>
            <person name="Gulla S."/>
            <person name="Avendano-Herrera R."/>
            <person name="Irgang R."/>
            <person name="Duchaud E."/>
            <person name="Colquhoun D.J."/>
        </authorList>
    </citation>
    <scope>NUCLEOTIDE SEQUENCE [LARGE SCALE GENOMIC DNA]</scope>
    <source>
        <strain evidence="2 3">TNO037</strain>
    </source>
</reference>
<comment type="caution">
    <text evidence="2">The sequence shown here is derived from an EMBL/GenBank/DDBJ whole genome shotgun (WGS) entry which is preliminary data.</text>
</comment>
<dbReference type="RefSeq" id="WP_101955405.1">
    <property type="nucleotide sequence ID" value="NZ_JAJHTL010000028.1"/>
</dbReference>
<name>A0AAP1RHW4_9FLAO</name>
<evidence type="ECO:0000313" key="2">
    <source>
        <dbReference type="EMBL" id="MBE7696177.1"/>
    </source>
</evidence>
<proteinExistence type="predicted"/>
<keyword evidence="1" id="KW-0732">Signal</keyword>
<protein>
    <recommendedName>
        <fullName evidence="4">Conjugal transfer protein TraI</fullName>
    </recommendedName>
</protein>
<evidence type="ECO:0000313" key="3">
    <source>
        <dbReference type="Proteomes" id="UP000806077"/>
    </source>
</evidence>
<dbReference type="Proteomes" id="UP000806077">
    <property type="component" value="Unassembled WGS sequence"/>
</dbReference>
<evidence type="ECO:0008006" key="4">
    <source>
        <dbReference type="Google" id="ProtNLM"/>
    </source>
</evidence>
<sequence>MKKYTIMFVTLLLNIVQSHAQIVVESPTLSTLLVTANTQQATASATALQTKLQTVKNYLTNLKQLNEVIDAADKLRKVAGYIKNGQTVVQIYDTEKRILRKIRTLSSNSNADFSSNNAAQIRNTILETTGLLVDKAIQVISDDIFNMSDFQRENVLEEILEKLQQIEDLISNTSTKNTLTL</sequence>
<organism evidence="2 3">
    <name type="scientific">Tenacibaculum finnmarkense genomovar finnmarkense</name>
    <dbReference type="NCBI Taxonomy" id="1458503"/>
    <lineage>
        <taxon>Bacteria</taxon>
        <taxon>Pseudomonadati</taxon>
        <taxon>Bacteroidota</taxon>
        <taxon>Flavobacteriia</taxon>
        <taxon>Flavobacteriales</taxon>
        <taxon>Flavobacteriaceae</taxon>
        <taxon>Tenacibaculum</taxon>
        <taxon>Tenacibaculum finnmarkense</taxon>
    </lineage>
</organism>
<dbReference type="AlphaFoldDB" id="A0AAP1RHW4"/>
<evidence type="ECO:0000256" key="1">
    <source>
        <dbReference type="SAM" id="SignalP"/>
    </source>
</evidence>
<gene>
    <name evidence="2" type="ORF">F7645_12175</name>
</gene>
<accession>A0AAP1RHW4</accession>
<keyword evidence="3" id="KW-1185">Reference proteome</keyword>